<name>A0A016U1H1_9BILA</name>
<organism evidence="1 2">
    <name type="scientific">Ancylostoma ceylanicum</name>
    <dbReference type="NCBI Taxonomy" id="53326"/>
    <lineage>
        <taxon>Eukaryota</taxon>
        <taxon>Metazoa</taxon>
        <taxon>Ecdysozoa</taxon>
        <taxon>Nematoda</taxon>
        <taxon>Chromadorea</taxon>
        <taxon>Rhabditida</taxon>
        <taxon>Rhabditina</taxon>
        <taxon>Rhabditomorpha</taxon>
        <taxon>Strongyloidea</taxon>
        <taxon>Ancylostomatidae</taxon>
        <taxon>Ancylostomatinae</taxon>
        <taxon>Ancylostoma</taxon>
    </lineage>
</organism>
<proteinExistence type="predicted"/>
<comment type="caution">
    <text evidence="1">The sequence shown here is derived from an EMBL/GenBank/DDBJ whole genome shotgun (WGS) entry which is preliminary data.</text>
</comment>
<dbReference type="AlphaFoldDB" id="A0A016U1H1"/>
<keyword evidence="2" id="KW-1185">Reference proteome</keyword>
<dbReference type="Proteomes" id="UP000024635">
    <property type="component" value="Unassembled WGS sequence"/>
</dbReference>
<accession>A0A016U1H1</accession>
<dbReference type="EMBL" id="JARK01001400">
    <property type="protein sequence ID" value="EYC08846.1"/>
    <property type="molecule type" value="Genomic_DNA"/>
</dbReference>
<evidence type="ECO:0000313" key="1">
    <source>
        <dbReference type="EMBL" id="EYC08846.1"/>
    </source>
</evidence>
<sequence>MGGADELYDWPIGWTDHSQSLAAPSFLDTTLHTHSLIKSTSTFAFTQSNRVQRASMAVAFPRPRKTRDATAPLTVETSAQWRTWLFLIVVHQI</sequence>
<evidence type="ECO:0000313" key="2">
    <source>
        <dbReference type="Proteomes" id="UP000024635"/>
    </source>
</evidence>
<gene>
    <name evidence="1" type="primary">Acey_s0064.g3563</name>
    <name evidence="1" type="ORF">Y032_0064g3563</name>
</gene>
<protein>
    <submittedName>
        <fullName evidence="1">Uncharacterized protein</fullName>
    </submittedName>
</protein>
<reference evidence="2" key="1">
    <citation type="journal article" date="2015" name="Nat. Genet.">
        <title>The genome and transcriptome of the zoonotic hookworm Ancylostoma ceylanicum identify infection-specific gene families.</title>
        <authorList>
            <person name="Schwarz E.M."/>
            <person name="Hu Y."/>
            <person name="Antoshechkin I."/>
            <person name="Miller M.M."/>
            <person name="Sternberg P.W."/>
            <person name="Aroian R.V."/>
        </authorList>
    </citation>
    <scope>NUCLEOTIDE SEQUENCE</scope>
    <source>
        <strain evidence="2">HY135</strain>
    </source>
</reference>